<evidence type="ECO:0000256" key="1">
    <source>
        <dbReference type="SAM" id="Phobius"/>
    </source>
</evidence>
<keyword evidence="3" id="KW-1185">Reference proteome</keyword>
<keyword evidence="1" id="KW-1133">Transmembrane helix</keyword>
<accession>A0A1G7II62</accession>
<keyword evidence="1" id="KW-0812">Transmembrane</keyword>
<gene>
    <name evidence="2" type="ORF">SAMN05421855_10620</name>
</gene>
<keyword evidence="1" id="KW-0472">Membrane</keyword>
<dbReference type="AlphaFoldDB" id="A0A1G7II62"/>
<reference evidence="2 3" key="1">
    <citation type="submission" date="2016-10" db="EMBL/GenBank/DDBJ databases">
        <authorList>
            <person name="de Groot N.N."/>
        </authorList>
    </citation>
    <scope>NUCLEOTIDE SEQUENCE [LARGE SCALE GENOMIC DNA]</scope>
    <source>
        <strain evidence="2 3">DSM 16195</strain>
    </source>
</reference>
<evidence type="ECO:0000313" key="3">
    <source>
        <dbReference type="Proteomes" id="UP000199321"/>
    </source>
</evidence>
<evidence type="ECO:0000313" key="2">
    <source>
        <dbReference type="EMBL" id="SDF12333.1"/>
    </source>
</evidence>
<dbReference type="STRING" id="227084.SAMN05421855_10620"/>
<protein>
    <submittedName>
        <fullName evidence="2">Uncharacterized protein</fullName>
    </submittedName>
</protein>
<dbReference type="EMBL" id="FNBA01000006">
    <property type="protein sequence ID" value="SDF12333.1"/>
    <property type="molecule type" value="Genomic_DNA"/>
</dbReference>
<dbReference type="Proteomes" id="UP000199321">
    <property type="component" value="Unassembled WGS sequence"/>
</dbReference>
<proteinExistence type="predicted"/>
<sequence>MKSELRIKVIGVFGIFLILINVIGLYYIHGYYSPSGIIANNVLTFNLSTKCDSVDRLNILYESSRYNLEESVFNIKFDSTNCKSLKMNVIDGVGSLNDYSNSDLKSLERQLKNLEMYDNSRWVYTGLRFNVNSEIDSYGSSGIERIGFAEYKFHARLFIDIPHTQYPPTVTFNWDSKYKVNDFSPNIQKELSYGGGNNYYKINSAKFKERTFQDIDPGDKNNLEGYYFGFEITDIEKERKKTMYTIIFSTLIGVGVSIFLEAMLSVEILRRFSSTFKKTKQEIDENN</sequence>
<organism evidence="2 3">
    <name type="scientific">Ulvibacter litoralis</name>
    <dbReference type="NCBI Taxonomy" id="227084"/>
    <lineage>
        <taxon>Bacteria</taxon>
        <taxon>Pseudomonadati</taxon>
        <taxon>Bacteroidota</taxon>
        <taxon>Flavobacteriia</taxon>
        <taxon>Flavobacteriales</taxon>
        <taxon>Flavobacteriaceae</taxon>
        <taxon>Ulvibacter</taxon>
    </lineage>
</organism>
<name>A0A1G7II62_9FLAO</name>
<feature type="transmembrane region" description="Helical" evidence="1">
    <location>
        <begin position="243"/>
        <end position="264"/>
    </location>
</feature>
<feature type="transmembrane region" description="Helical" evidence="1">
    <location>
        <begin position="7"/>
        <end position="28"/>
    </location>
</feature>